<dbReference type="PANTHER" id="PTHR42788:SF19">
    <property type="entry name" value="ALIPHATIC SULFONATES IMPORT ATP-BINDING PROTEIN SSUB 2"/>
    <property type="match status" value="1"/>
</dbReference>
<dbReference type="Gene3D" id="3.40.50.300">
    <property type="entry name" value="P-loop containing nucleotide triphosphate hydrolases"/>
    <property type="match status" value="1"/>
</dbReference>
<dbReference type="InterPro" id="IPR003439">
    <property type="entry name" value="ABC_transporter-like_ATP-bd"/>
</dbReference>
<reference evidence="4 5" key="2">
    <citation type="journal article" date="2016" name="Genome Announc.">
        <title>Complete Genome Sequences of Two Interactive Moderate Thermophiles, Paenibacillus napthalenovorans 32O-Y and Paenibacillus sp. 32O-W.</title>
        <authorList>
            <person name="Butler R.R.III."/>
            <person name="Wang J."/>
            <person name="Stark B.C."/>
            <person name="Pombert J.F."/>
        </authorList>
    </citation>
    <scope>NUCLEOTIDE SEQUENCE [LARGE SCALE GENOMIC DNA]</scope>
    <source>
        <strain evidence="4 5">32O-Y</strain>
    </source>
</reference>
<keyword evidence="2" id="KW-0547">Nucleotide-binding</keyword>
<dbReference type="STRING" id="162209.IJ22_43590"/>
<dbReference type="InterPro" id="IPR050166">
    <property type="entry name" value="ABC_transporter_ATP-bind"/>
</dbReference>
<gene>
    <name evidence="4" type="ORF">IJ22_43590</name>
</gene>
<dbReference type="SUPFAM" id="SSF52540">
    <property type="entry name" value="P-loop containing nucleoside triphosphate hydrolases"/>
    <property type="match status" value="1"/>
</dbReference>
<dbReference type="PANTHER" id="PTHR42788">
    <property type="entry name" value="TAURINE IMPORT ATP-BINDING PROTEIN-RELATED"/>
    <property type="match status" value="1"/>
</dbReference>
<dbReference type="Pfam" id="PF00005">
    <property type="entry name" value="ABC_tran"/>
    <property type="match status" value="1"/>
</dbReference>
<dbReference type="RefSeq" id="WP_235594189.1">
    <property type="nucleotide sequence ID" value="NZ_BJCS01000013.1"/>
</dbReference>
<organism evidence="4 5">
    <name type="scientific">Paenibacillus naphthalenovorans</name>
    <dbReference type="NCBI Taxonomy" id="162209"/>
    <lineage>
        <taxon>Bacteria</taxon>
        <taxon>Bacillati</taxon>
        <taxon>Bacillota</taxon>
        <taxon>Bacilli</taxon>
        <taxon>Bacillales</taxon>
        <taxon>Paenibacillaceae</taxon>
        <taxon>Paenibacillus</taxon>
    </lineage>
</organism>
<dbReference type="InterPro" id="IPR017871">
    <property type="entry name" value="ABC_transporter-like_CS"/>
</dbReference>
<dbReference type="CDD" id="cd03293">
    <property type="entry name" value="ABC_NrtD_SsuB_transporters"/>
    <property type="match status" value="1"/>
</dbReference>
<reference evidence="5" key="1">
    <citation type="submission" date="2015-12" db="EMBL/GenBank/DDBJ databases">
        <title>Complete genome sequences of two moderately thermophilic Paenibacillus species.</title>
        <authorList>
            <person name="Butler R.III."/>
            <person name="Wang J."/>
            <person name="Stark B.C."/>
            <person name="Pombert J.-F."/>
        </authorList>
    </citation>
    <scope>NUCLEOTIDE SEQUENCE [LARGE SCALE GENOMIC DNA]</scope>
    <source>
        <strain evidence="5">32O-Y</strain>
    </source>
</reference>
<dbReference type="InterPro" id="IPR003593">
    <property type="entry name" value="AAA+_ATPase"/>
</dbReference>
<name>A0A0U2WAY7_9BACL</name>
<keyword evidence="3 4" id="KW-0067">ATP-binding</keyword>
<dbReference type="GO" id="GO:0016887">
    <property type="term" value="F:ATP hydrolysis activity"/>
    <property type="evidence" value="ECO:0007669"/>
    <property type="project" value="InterPro"/>
</dbReference>
<dbReference type="KEGG" id="pnp:IJ22_43590"/>
<dbReference type="PATRIC" id="fig|162209.4.peg.4601"/>
<dbReference type="PROSITE" id="PS00211">
    <property type="entry name" value="ABC_TRANSPORTER_1"/>
    <property type="match status" value="1"/>
</dbReference>
<dbReference type="InterPro" id="IPR027417">
    <property type="entry name" value="P-loop_NTPase"/>
</dbReference>
<sequence length="249" mass="27626">MVYLEFQGVSHNYNGEQQVIHGLHLQVQEGEFVSLVGRSGCGKTTLLKMAAGLLAPDEGTVRIADKPVTEPQTQVGVVFQAPTLLEWQTVRDNVLLPVSLVRKPTRADREAADAFLERMGLAQHADKYPAELSGGQQSRVGIARALMRNPSLLLMDEPFAALDALTRESLQEDLLQLCRSRKMTVLFITHDITEAVYLSDRVIVLHGGGIAGEYSVPLPDLRHYEMRYDGEFNRVCLAVRQAMEGGERK</sequence>
<proteinExistence type="predicted"/>
<protein>
    <submittedName>
        <fullName evidence="4">Sulfonate ABC transporter ATP-binding protein</fullName>
    </submittedName>
</protein>
<dbReference type="EMBL" id="CP013652">
    <property type="protein sequence ID" value="ALS24645.1"/>
    <property type="molecule type" value="Genomic_DNA"/>
</dbReference>
<evidence type="ECO:0000256" key="3">
    <source>
        <dbReference type="ARBA" id="ARBA00022840"/>
    </source>
</evidence>
<accession>A0A0U2WAY7</accession>
<dbReference type="PROSITE" id="PS50893">
    <property type="entry name" value="ABC_TRANSPORTER_2"/>
    <property type="match status" value="1"/>
</dbReference>
<evidence type="ECO:0000256" key="1">
    <source>
        <dbReference type="ARBA" id="ARBA00022448"/>
    </source>
</evidence>
<keyword evidence="1" id="KW-0813">Transport</keyword>
<evidence type="ECO:0000256" key="2">
    <source>
        <dbReference type="ARBA" id="ARBA00022741"/>
    </source>
</evidence>
<keyword evidence="5" id="KW-1185">Reference proteome</keyword>
<dbReference type="SMART" id="SM00382">
    <property type="entry name" value="AAA"/>
    <property type="match status" value="1"/>
</dbReference>
<dbReference type="Proteomes" id="UP000061660">
    <property type="component" value="Chromosome"/>
</dbReference>
<dbReference type="AlphaFoldDB" id="A0A0U2WAY7"/>
<evidence type="ECO:0000313" key="5">
    <source>
        <dbReference type="Proteomes" id="UP000061660"/>
    </source>
</evidence>
<evidence type="ECO:0000313" key="4">
    <source>
        <dbReference type="EMBL" id="ALS24645.1"/>
    </source>
</evidence>
<dbReference type="GO" id="GO:0005524">
    <property type="term" value="F:ATP binding"/>
    <property type="evidence" value="ECO:0007669"/>
    <property type="project" value="UniProtKB-KW"/>
</dbReference>